<keyword evidence="1" id="KW-1133">Transmembrane helix</keyword>
<evidence type="ECO:0000256" key="1">
    <source>
        <dbReference type="SAM" id="Phobius"/>
    </source>
</evidence>
<dbReference type="AlphaFoldDB" id="A0A6C0AX38"/>
<reference evidence="2" key="1">
    <citation type="journal article" date="2020" name="Nature">
        <title>Giant virus diversity and host interactions through global metagenomics.</title>
        <authorList>
            <person name="Schulz F."/>
            <person name="Roux S."/>
            <person name="Paez-Espino D."/>
            <person name="Jungbluth S."/>
            <person name="Walsh D.A."/>
            <person name="Denef V.J."/>
            <person name="McMahon K.D."/>
            <person name="Konstantinidis K.T."/>
            <person name="Eloe-Fadrosh E.A."/>
            <person name="Kyrpides N.C."/>
            <person name="Woyke T."/>
        </authorList>
    </citation>
    <scope>NUCLEOTIDE SEQUENCE</scope>
    <source>
        <strain evidence="2">GVMAG-S-ERX555965-48</strain>
    </source>
</reference>
<proteinExistence type="predicted"/>
<feature type="transmembrane region" description="Helical" evidence="1">
    <location>
        <begin position="36"/>
        <end position="59"/>
    </location>
</feature>
<keyword evidence="1" id="KW-0472">Membrane</keyword>
<name>A0A6C0AX38_9ZZZZ</name>
<feature type="transmembrane region" description="Helical" evidence="1">
    <location>
        <begin position="71"/>
        <end position="92"/>
    </location>
</feature>
<organism evidence="2">
    <name type="scientific">viral metagenome</name>
    <dbReference type="NCBI Taxonomy" id="1070528"/>
    <lineage>
        <taxon>unclassified sequences</taxon>
        <taxon>metagenomes</taxon>
        <taxon>organismal metagenomes</taxon>
    </lineage>
</organism>
<protein>
    <submittedName>
        <fullName evidence="2">Uncharacterized protein</fullName>
    </submittedName>
</protein>
<evidence type="ECO:0000313" key="2">
    <source>
        <dbReference type="EMBL" id="QHS84096.1"/>
    </source>
</evidence>
<dbReference type="EMBL" id="MN738772">
    <property type="protein sequence ID" value="QHS84096.1"/>
    <property type="molecule type" value="Genomic_DNA"/>
</dbReference>
<keyword evidence="1" id="KW-0812">Transmembrane</keyword>
<feature type="transmembrane region" description="Helical" evidence="1">
    <location>
        <begin position="12"/>
        <end position="30"/>
    </location>
</feature>
<sequence length="200" mass="22574">MKNLAEPSYIKNFFLIVAASLSIVLSVINPDTDASTVLYGIFTISLFLIAITAAMLAPGDGLEDPTFINRIISMLPILPICVFTLFLFIMHIEQSDNISSENVPDNFIAVKVINVLFYICTLVCIWKYLEYFEKIISDKLKFNNNPGKARDRIESLKCQSFNMSSFIVLFSTCAGISTMFMYSILKYFSTDGFSNYSDVY</sequence>
<accession>A0A6C0AX38</accession>
<feature type="transmembrane region" description="Helical" evidence="1">
    <location>
        <begin position="166"/>
        <end position="185"/>
    </location>
</feature>
<feature type="transmembrane region" description="Helical" evidence="1">
    <location>
        <begin position="112"/>
        <end position="129"/>
    </location>
</feature>